<dbReference type="SUPFAM" id="SSF103473">
    <property type="entry name" value="MFS general substrate transporter"/>
    <property type="match status" value="1"/>
</dbReference>
<protein>
    <submittedName>
        <fullName evidence="5">MFS transporter</fullName>
    </submittedName>
</protein>
<feature type="transmembrane region" description="Helical" evidence="4">
    <location>
        <begin position="78"/>
        <end position="98"/>
    </location>
</feature>
<name>A0ABS7GQ01_9HYPH</name>
<feature type="transmembrane region" description="Helical" evidence="4">
    <location>
        <begin position="274"/>
        <end position="294"/>
    </location>
</feature>
<dbReference type="CDD" id="cd17339">
    <property type="entry name" value="MFS_NIMT_CynX_like"/>
    <property type="match status" value="1"/>
</dbReference>
<dbReference type="Proteomes" id="UP000717752">
    <property type="component" value="Unassembled WGS sequence"/>
</dbReference>
<keyword evidence="2 4" id="KW-1133">Transmembrane helix</keyword>
<accession>A0ABS7GQ01</accession>
<feature type="transmembrane region" description="Helical" evidence="4">
    <location>
        <begin position="331"/>
        <end position="354"/>
    </location>
</feature>
<sequence>MTMPIQNATSSFDAVDEAMIDAEIDSVPVPLPPQKQSTTARFLLGASLVLIAFNLRPVFSSASALLPEIRTELGLSPLGTSLLTTLPVVCLGAFSPLAPRLAQRIGSERTLLGVLLLLTLGTALRGLSSVPLLFFGTALAGAAIAIGNVLLPGLVKRDFAANTALMTGLYTMALCAGAAGAAGLTLPIEHALGGSLQGALAIWSLPALLVGLIWLPQVFASSRQARRSGFRVDGLWRDKLAWQVTLFMGLQSALAYCVFGWLVPILRERGLDGVVAGGIVSVSVMVQAAACLVVPHIAVRGRDQRLINVTLCAFAVVALLGLLFAPLSTVWVWAVLQGIGQGGLIAAAMTAIVLRSRDPHIAAHLSGMAQCVGYLLAAIGPFIVGLIRGWTGSFAWCAVLFIALGLGAAFNGWRAGRALHVKARTIEKVE</sequence>
<proteinExistence type="predicted"/>
<dbReference type="InterPro" id="IPR036259">
    <property type="entry name" value="MFS_trans_sf"/>
</dbReference>
<feature type="transmembrane region" description="Helical" evidence="4">
    <location>
        <begin position="361"/>
        <end position="387"/>
    </location>
</feature>
<evidence type="ECO:0000313" key="5">
    <source>
        <dbReference type="EMBL" id="MBW9052026.1"/>
    </source>
</evidence>
<feature type="transmembrane region" description="Helical" evidence="4">
    <location>
        <begin position="167"/>
        <end position="188"/>
    </location>
</feature>
<dbReference type="PANTHER" id="PTHR23523">
    <property type="match status" value="1"/>
</dbReference>
<keyword evidence="1 4" id="KW-0812">Transmembrane</keyword>
<evidence type="ECO:0000256" key="2">
    <source>
        <dbReference type="ARBA" id="ARBA00022989"/>
    </source>
</evidence>
<dbReference type="PANTHER" id="PTHR23523:SF2">
    <property type="entry name" value="2-NITROIMIDAZOLE TRANSPORTER"/>
    <property type="match status" value="1"/>
</dbReference>
<feature type="transmembrane region" description="Helical" evidence="4">
    <location>
        <begin position="200"/>
        <end position="219"/>
    </location>
</feature>
<feature type="transmembrane region" description="Helical" evidence="4">
    <location>
        <begin position="133"/>
        <end position="155"/>
    </location>
</feature>
<feature type="transmembrane region" description="Helical" evidence="4">
    <location>
        <begin position="240"/>
        <end position="262"/>
    </location>
</feature>
<keyword evidence="3 4" id="KW-0472">Membrane</keyword>
<dbReference type="EMBL" id="JAEUAK010000002">
    <property type="protein sequence ID" value="MBW9052026.1"/>
    <property type="molecule type" value="Genomic_DNA"/>
</dbReference>
<feature type="transmembrane region" description="Helical" evidence="4">
    <location>
        <begin position="110"/>
        <end position="127"/>
    </location>
</feature>
<comment type="caution">
    <text evidence="5">The sequence shown here is derived from an EMBL/GenBank/DDBJ whole genome shotgun (WGS) entry which is preliminary data.</text>
</comment>
<reference evidence="5 6" key="1">
    <citation type="journal article" date="2021" name="MBio">
        <title>Poor Competitiveness of Bradyrhizobium in Pigeon Pea Root Colonization in Indian Soils.</title>
        <authorList>
            <person name="Chalasani D."/>
            <person name="Basu A."/>
            <person name="Pullabhotla S.V.S.R.N."/>
            <person name="Jorrin B."/>
            <person name="Neal A.L."/>
            <person name="Poole P.S."/>
            <person name="Podile A.R."/>
            <person name="Tkacz A."/>
        </authorList>
    </citation>
    <scope>NUCLEOTIDE SEQUENCE [LARGE SCALE GENOMIC DNA]</scope>
    <source>
        <strain evidence="5 6">HU56</strain>
    </source>
</reference>
<evidence type="ECO:0000256" key="1">
    <source>
        <dbReference type="ARBA" id="ARBA00022692"/>
    </source>
</evidence>
<organism evidence="5 6">
    <name type="scientific">Rhizobium mesosinicum</name>
    <dbReference type="NCBI Taxonomy" id="335017"/>
    <lineage>
        <taxon>Bacteria</taxon>
        <taxon>Pseudomonadati</taxon>
        <taxon>Pseudomonadota</taxon>
        <taxon>Alphaproteobacteria</taxon>
        <taxon>Hyphomicrobiales</taxon>
        <taxon>Rhizobiaceae</taxon>
        <taxon>Rhizobium/Agrobacterium group</taxon>
        <taxon>Rhizobium</taxon>
    </lineage>
</organism>
<keyword evidence="6" id="KW-1185">Reference proteome</keyword>
<evidence type="ECO:0000313" key="6">
    <source>
        <dbReference type="Proteomes" id="UP000717752"/>
    </source>
</evidence>
<evidence type="ECO:0000256" key="3">
    <source>
        <dbReference type="ARBA" id="ARBA00023136"/>
    </source>
</evidence>
<gene>
    <name evidence="5" type="ORF">JNB85_06305</name>
</gene>
<feature type="transmembrane region" description="Helical" evidence="4">
    <location>
        <begin position="393"/>
        <end position="413"/>
    </location>
</feature>
<dbReference type="Pfam" id="PF07690">
    <property type="entry name" value="MFS_1"/>
    <property type="match status" value="1"/>
</dbReference>
<dbReference type="InterPro" id="IPR011701">
    <property type="entry name" value="MFS"/>
</dbReference>
<feature type="transmembrane region" description="Helical" evidence="4">
    <location>
        <begin position="42"/>
        <end position="66"/>
    </location>
</feature>
<feature type="transmembrane region" description="Helical" evidence="4">
    <location>
        <begin position="306"/>
        <end position="325"/>
    </location>
</feature>
<dbReference type="Gene3D" id="1.20.1250.20">
    <property type="entry name" value="MFS general substrate transporter like domains"/>
    <property type="match status" value="2"/>
</dbReference>
<dbReference type="InterPro" id="IPR052524">
    <property type="entry name" value="MFS_Cyanate_Porter"/>
</dbReference>
<evidence type="ECO:0000256" key="4">
    <source>
        <dbReference type="SAM" id="Phobius"/>
    </source>
</evidence>
<dbReference type="RefSeq" id="WP_220333504.1">
    <property type="nucleotide sequence ID" value="NZ_JAEUAK010000002.1"/>
</dbReference>